<keyword evidence="2" id="KW-0238">DNA-binding</keyword>
<dbReference type="PRINTS" id="PR00032">
    <property type="entry name" value="HTHARAC"/>
</dbReference>
<keyword evidence="3" id="KW-0804">Transcription</keyword>
<dbReference type="PANTHER" id="PTHR47893">
    <property type="entry name" value="REGULATORY PROTEIN PCHR"/>
    <property type="match status" value="1"/>
</dbReference>
<accession>A0A3M9NQU0</accession>
<proteinExistence type="predicted"/>
<sequence>MILRFTASPDFDFITQFARQIEMPIHNNLLKIPESMGEGFVRKITFADDFRLLMHSYTLKEDLVIRRDPTLEMNDFLGIFFYNNEQDLEMKYNEDGRISFSRNSQSAIQVTTNDFSSTIRFPANTHTRYMVIGITASRLKTLLSMADANATITTITTEKASFLFFESMNAEMKLLLKNIAGTIINDALSHFYIQIKTLELLYLLFRQLSGRENISHKNINNADAEKLLMIRSELLSDLSAPPVLHELAQMAAMSETKLKQLFKQTFGDSIYNYFQKARMEEAAFLLRQAKHTVSETGYELGFSNLSHFSRLFEKHYGITPKKFSSAG</sequence>
<dbReference type="Pfam" id="PF12833">
    <property type="entry name" value="HTH_18"/>
    <property type="match status" value="1"/>
</dbReference>
<gene>
    <name evidence="5" type="ORF">EFY79_01970</name>
</gene>
<dbReference type="PANTHER" id="PTHR47893:SF1">
    <property type="entry name" value="REGULATORY PROTEIN PCHR"/>
    <property type="match status" value="1"/>
</dbReference>
<evidence type="ECO:0000256" key="3">
    <source>
        <dbReference type="ARBA" id="ARBA00023163"/>
    </source>
</evidence>
<dbReference type="PROSITE" id="PS00041">
    <property type="entry name" value="HTH_ARAC_FAMILY_1"/>
    <property type="match status" value="1"/>
</dbReference>
<protein>
    <submittedName>
        <fullName evidence="5">AraC family transcriptional regulator</fullName>
    </submittedName>
</protein>
<evidence type="ECO:0000313" key="5">
    <source>
        <dbReference type="EMBL" id="RNI40090.1"/>
    </source>
</evidence>
<dbReference type="GO" id="GO:0003700">
    <property type="term" value="F:DNA-binding transcription factor activity"/>
    <property type="evidence" value="ECO:0007669"/>
    <property type="project" value="InterPro"/>
</dbReference>
<dbReference type="InterPro" id="IPR009057">
    <property type="entry name" value="Homeodomain-like_sf"/>
</dbReference>
<reference evidence="5 6" key="1">
    <citation type="submission" date="2018-11" db="EMBL/GenBank/DDBJ databases">
        <title>Draft genome sequence of Ferruginibacter sp. BO-59.</title>
        <authorList>
            <person name="Im W.T."/>
        </authorList>
    </citation>
    <scope>NUCLEOTIDE SEQUENCE [LARGE SCALE GENOMIC DNA]</scope>
    <source>
        <strain evidence="5 6">BO-59</strain>
    </source>
</reference>
<dbReference type="InterPro" id="IPR018060">
    <property type="entry name" value="HTH_AraC"/>
</dbReference>
<dbReference type="GO" id="GO:0043565">
    <property type="term" value="F:sequence-specific DNA binding"/>
    <property type="evidence" value="ECO:0007669"/>
    <property type="project" value="InterPro"/>
</dbReference>
<dbReference type="EMBL" id="RJJR01000001">
    <property type="protein sequence ID" value="RNI40090.1"/>
    <property type="molecule type" value="Genomic_DNA"/>
</dbReference>
<dbReference type="Gene3D" id="1.10.10.60">
    <property type="entry name" value="Homeodomain-like"/>
    <property type="match status" value="2"/>
</dbReference>
<dbReference type="OrthoDB" id="1156172at2"/>
<dbReference type="InterPro" id="IPR018062">
    <property type="entry name" value="HTH_AraC-typ_CS"/>
</dbReference>
<dbReference type="Proteomes" id="UP000267223">
    <property type="component" value="Unassembled WGS sequence"/>
</dbReference>
<name>A0A3M9NQU0_9BACT</name>
<dbReference type="AlphaFoldDB" id="A0A3M9NQU0"/>
<dbReference type="SUPFAM" id="SSF46689">
    <property type="entry name" value="Homeodomain-like"/>
    <property type="match status" value="1"/>
</dbReference>
<evidence type="ECO:0000256" key="2">
    <source>
        <dbReference type="ARBA" id="ARBA00023125"/>
    </source>
</evidence>
<dbReference type="InterPro" id="IPR020449">
    <property type="entry name" value="Tscrpt_reg_AraC-type_HTH"/>
</dbReference>
<dbReference type="SMART" id="SM00342">
    <property type="entry name" value="HTH_ARAC"/>
    <property type="match status" value="1"/>
</dbReference>
<keyword evidence="1" id="KW-0805">Transcription regulation</keyword>
<evidence type="ECO:0000259" key="4">
    <source>
        <dbReference type="PROSITE" id="PS01124"/>
    </source>
</evidence>
<dbReference type="PROSITE" id="PS01124">
    <property type="entry name" value="HTH_ARAC_FAMILY_2"/>
    <property type="match status" value="1"/>
</dbReference>
<feature type="domain" description="HTH araC/xylS-type" evidence="4">
    <location>
        <begin position="228"/>
        <end position="326"/>
    </location>
</feature>
<dbReference type="RefSeq" id="WP_123118980.1">
    <property type="nucleotide sequence ID" value="NZ_RJJR01000001.1"/>
</dbReference>
<evidence type="ECO:0000313" key="6">
    <source>
        <dbReference type="Proteomes" id="UP000267223"/>
    </source>
</evidence>
<organism evidence="5 6">
    <name type="scientific">Hanamia caeni</name>
    <dbReference type="NCBI Taxonomy" id="2294116"/>
    <lineage>
        <taxon>Bacteria</taxon>
        <taxon>Pseudomonadati</taxon>
        <taxon>Bacteroidota</taxon>
        <taxon>Chitinophagia</taxon>
        <taxon>Chitinophagales</taxon>
        <taxon>Chitinophagaceae</taxon>
        <taxon>Hanamia</taxon>
    </lineage>
</organism>
<evidence type="ECO:0000256" key="1">
    <source>
        <dbReference type="ARBA" id="ARBA00023015"/>
    </source>
</evidence>
<keyword evidence="6" id="KW-1185">Reference proteome</keyword>
<dbReference type="InterPro" id="IPR053142">
    <property type="entry name" value="PchR_regulatory_protein"/>
</dbReference>
<comment type="caution">
    <text evidence="5">The sequence shown here is derived from an EMBL/GenBank/DDBJ whole genome shotgun (WGS) entry which is preliminary data.</text>
</comment>